<keyword evidence="27" id="KW-1185">Reference proteome</keyword>
<evidence type="ECO:0000256" key="14">
    <source>
        <dbReference type="ARBA" id="ARBA00058004"/>
    </source>
</evidence>
<dbReference type="InterPro" id="IPR000700">
    <property type="entry name" value="PAS-assoc_C"/>
</dbReference>
<evidence type="ECO:0000256" key="9">
    <source>
        <dbReference type="ARBA" id="ARBA00022777"/>
    </source>
</evidence>
<dbReference type="Pfam" id="PF00512">
    <property type="entry name" value="HisKA"/>
    <property type="match status" value="1"/>
</dbReference>
<keyword evidence="10" id="KW-0067">ATP-binding</keyword>
<dbReference type="SMART" id="SM00073">
    <property type="entry name" value="HPT"/>
    <property type="match status" value="1"/>
</dbReference>
<comment type="catalytic activity">
    <reaction evidence="1">
        <text>ATP + protein L-histidine = ADP + protein N-phospho-L-histidine.</text>
        <dbReference type="EC" id="2.7.13.3"/>
    </reaction>
</comment>
<evidence type="ECO:0000256" key="10">
    <source>
        <dbReference type="ARBA" id="ARBA00022840"/>
    </source>
</evidence>
<dbReference type="Pfam" id="PF08448">
    <property type="entry name" value="PAS_4"/>
    <property type="match status" value="1"/>
</dbReference>
<dbReference type="GO" id="GO:0005886">
    <property type="term" value="C:plasma membrane"/>
    <property type="evidence" value="ECO:0007669"/>
    <property type="project" value="UniProtKB-SubCell"/>
</dbReference>
<evidence type="ECO:0000259" key="23">
    <source>
        <dbReference type="PROSITE" id="PS50112"/>
    </source>
</evidence>
<reference evidence="27" key="1">
    <citation type="journal article" date="2022" name="ISME J.">
        <title>Genetic and phylogenetic analysis of dissimilatory iodate-reducing bacteria identifies potential niches across the world's oceans.</title>
        <authorList>
            <person name="Reyes-Umana V."/>
            <person name="Henning Z."/>
            <person name="Lee K."/>
            <person name="Barnum T.P."/>
            <person name="Coates J.D."/>
        </authorList>
    </citation>
    <scope>NUCLEOTIDE SEQUENCE [LARGE SCALE GENOMIC DNA]</scope>
    <source>
        <strain evidence="27">IR12</strain>
    </source>
</reference>
<dbReference type="Pfam" id="PF13426">
    <property type="entry name" value="PAS_9"/>
    <property type="match status" value="1"/>
</dbReference>
<evidence type="ECO:0000313" key="26">
    <source>
        <dbReference type="EMBL" id="MBT0959715.1"/>
    </source>
</evidence>
<feature type="domain" description="PAC" evidence="24">
    <location>
        <begin position="785"/>
        <end position="837"/>
    </location>
</feature>
<dbReference type="PRINTS" id="PR00344">
    <property type="entry name" value="BCTRLSENSOR"/>
</dbReference>
<comment type="caution">
    <text evidence="26">The sequence shown here is derived from an EMBL/GenBank/DDBJ whole genome shotgun (WGS) entry which is preliminary data.</text>
</comment>
<dbReference type="Gene3D" id="3.30.450.20">
    <property type="entry name" value="PAS domain"/>
    <property type="match status" value="5"/>
</dbReference>
<evidence type="ECO:0000256" key="18">
    <source>
        <dbReference type="PROSITE-ProRule" id="PRU00110"/>
    </source>
</evidence>
<evidence type="ECO:0000256" key="3">
    <source>
        <dbReference type="ARBA" id="ARBA00012438"/>
    </source>
</evidence>
<dbReference type="PROSITE" id="PS50894">
    <property type="entry name" value="HPT"/>
    <property type="match status" value="1"/>
</dbReference>
<dbReference type="InterPro" id="IPR036641">
    <property type="entry name" value="HPT_dom_sf"/>
</dbReference>
<dbReference type="InterPro" id="IPR001610">
    <property type="entry name" value="PAC"/>
</dbReference>
<feature type="domain" description="PAC" evidence="24">
    <location>
        <begin position="652"/>
        <end position="705"/>
    </location>
</feature>
<keyword evidence="11 20" id="KW-1133">Transmembrane helix</keyword>
<sequence>MSSQPSAGPVSPAADTSRWIVLVLLLGTLLTGLLTARLSVDQWRDVAKAEQEAVEAHATVLQERLGHVAGDLQVIGELVADARQVDQRLFSAIARAMLEHVSVYHQLVWAEARPGEAAGYRVAAVVGRGKSVLRPGRDMADLAPMAALIALALTESGPVAGPLLAAVGDIPATVPVLMAVRDDASGAVRGVLMARLLPERMVPPAVAGGGRNALHLELFDVTHGSAEPLLTIGAPVAGRTPVTQSRELMFAGRQWRIDARRTEGFVRRDVNATPWLVLAAGLIATLALAALVGVFLRRHAVISRLVEERTQALAETEVRFASAFEQAAVGMSHIGADGRWLRVNDTLCHMLGYSRERLLELGFSGVTPADELARDLEAKARMERGEINAYTAEKHYRHRDGHLIWVRVVVSPVFGESSRPQYYVSVVEDISERKRAEAEAKQAEQAKLRWLFALEAAGHGLWEWNAETDEISVSEQAKALGGYAHWELENSIAQWMWLVHPEDLPQARASLVANLKGETAIWRCEQRVRCKDGNYRWFLHCGGVVERDPTGRAVRMVGTSTDIHEQKTMAAIARDAQLRWQYAIESADHGVWDWDARTDRVFFSAQWKAMLGYADTEIRDSLDEWERRVHPDDLPGAWAALNAHLDGRTPSYTHEHRMRHKNGEWRWILDRGRVVERDAEGKPLRVMGTHTDITDRKEVEAALAAKERSLRTLIEAMPDPVFLKDGRNRWQVVNRAALRVFGLEDRDDWYGQSDLVLAQRFPAHAALFAHCADSDERTWAKGKLLNERDELPLPDGSLGFFDVTKMPLFDAEGRREAIVVVCRDMTRYETAAQRLHARDALLRGVFDAVGDGLLVFDERGITIDSNATAAAMLGRPVEQLTLAELTALSGPAERRWGPRLAARVRHRRPVILDGELALGAQAAIDVELTGVPMLAGDAPRYLVVLRDVTLRHQLVRDQARRNEALEAQVSQRTADLAAAKESAERANQAKSAFLANMSHEIRTPMNAIIGLSGQCLKTDLDARQRDYIVKVNASAQSLLGILNDILDLSKIEARQLQMESAPFRLHDVIDGVAAVVSYRAVQKGLDWRIRVDDAVPPVLTGDALRLRQILTNLAGNAIKFTERGEVELAVERCVAEGGGLRLRFVVTDTGIGMSSASMAQLFRPFWQADASTSRRYGGTGLGLVISRHLAEAMDGHITVDSTPGQGSRFCFEAPFAVADAAAPPPAPMCSTVTAALAGMRVLLVEDNPLNQQLACELLEEVGVEVWVADDGQAALARLEAEAAFDVVLMDIQMPRMDGYTATRRLRGDPRFCRLPVIAMTAHALAEERARCVAVGMDDFLTKPVEPQALYEVLARHRGGLPSTPPASVAPAVTESGAPVIDRDTGLRYAGGKEALRQRLLRRFYETQADLLVRFEAAHAQGPGGEAYRLAHTLKSSAATIGALAVSEAAQALETAYGAGDMAAAERCLARVRERFSALMSALAEEIGPSQ</sequence>
<evidence type="ECO:0000259" key="21">
    <source>
        <dbReference type="PROSITE" id="PS50109"/>
    </source>
</evidence>
<dbReference type="SMART" id="SM00448">
    <property type="entry name" value="REC"/>
    <property type="match status" value="1"/>
</dbReference>
<evidence type="ECO:0000256" key="17">
    <source>
        <dbReference type="ARBA" id="ARBA00070152"/>
    </source>
</evidence>
<feature type="transmembrane region" description="Helical" evidence="20">
    <location>
        <begin position="275"/>
        <end position="296"/>
    </location>
</feature>
<evidence type="ECO:0000313" key="27">
    <source>
        <dbReference type="Proteomes" id="UP000694660"/>
    </source>
</evidence>
<dbReference type="PROSITE" id="PS50112">
    <property type="entry name" value="PAS"/>
    <property type="match status" value="3"/>
</dbReference>
<dbReference type="Pfam" id="PF08447">
    <property type="entry name" value="PAS_3"/>
    <property type="match status" value="2"/>
</dbReference>
<feature type="modified residue" description="Phosphohistidine" evidence="18">
    <location>
        <position position="1431"/>
    </location>
</feature>
<evidence type="ECO:0000256" key="7">
    <source>
        <dbReference type="ARBA" id="ARBA00022692"/>
    </source>
</evidence>
<dbReference type="PANTHER" id="PTHR45339">
    <property type="entry name" value="HYBRID SIGNAL TRANSDUCTION HISTIDINE KINASE J"/>
    <property type="match status" value="1"/>
</dbReference>
<evidence type="ECO:0000256" key="6">
    <source>
        <dbReference type="ARBA" id="ARBA00022679"/>
    </source>
</evidence>
<dbReference type="CDD" id="cd00088">
    <property type="entry name" value="HPT"/>
    <property type="match status" value="1"/>
</dbReference>
<dbReference type="GO" id="GO:0005524">
    <property type="term" value="F:ATP binding"/>
    <property type="evidence" value="ECO:0007669"/>
    <property type="project" value="UniProtKB-KW"/>
</dbReference>
<dbReference type="Gene3D" id="3.40.50.2300">
    <property type="match status" value="1"/>
</dbReference>
<evidence type="ECO:0000259" key="24">
    <source>
        <dbReference type="PROSITE" id="PS50113"/>
    </source>
</evidence>
<evidence type="ECO:0000256" key="20">
    <source>
        <dbReference type="SAM" id="Phobius"/>
    </source>
</evidence>
<dbReference type="InterPro" id="IPR008207">
    <property type="entry name" value="Sig_transdc_His_kin_Hpt_dom"/>
</dbReference>
<evidence type="ECO:0000256" key="16">
    <source>
        <dbReference type="ARBA" id="ARBA00068150"/>
    </source>
</evidence>
<feature type="transmembrane region" description="Helical" evidence="20">
    <location>
        <begin position="20"/>
        <end position="40"/>
    </location>
</feature>
<dbReference type="EMBL" id="JAEKFT010000001">
    <property type="protein sequence ID" value="MBT0959715.1"/>
    <property type="molecule type" value="Genomic_DNA"/>
</dbReference>
<dbReference type="FunFam" id="1.10.287.130:FF:000002">
    <property type="entry name" value="Two-component osmosensing histidine kinase"/>
    <property type="match status" value="1"/>
</dbReference>
<dbReference type="GO" id="GO:0000155">
    <property type="term" value="F:phosphorelay sensor kinase activity"/>
    <property type="evidence" value="ECO:0007669"/>
    <property type="project" value="InterPro"/>
</dbReference>
<dbReference type="InterPro" id="IPR003594">
    <property type="entry name" value="HATPase_dom"/>
</dbReference>
<keyword evidence="4" id="KW-1003">Cell membrane</keyword>
<keyword evidence="8" id="KW-0547">Nucleotide-binding</keyword>
<dbReference type="Gene3D" id="3.30.565.10">
    <property type="entry name" value="Histidine kinase-like ATPase, C-terminal domain"/>
    <property type="match status" value="1"/>
</dbReference>
<evidence type="ECO:0000256" key="15">
    <source>
        <dbReference type="ARBA" id="ARBA00064003"/>
    </source>
</evidence>
<keyword evidence="6" id="KW-0808">Transferase</keyword>
<feature type="domain" description="PAC" evidence="24">
    <location>
        <begin position="522"/>
        <end position="575"/>
    </location>
</feature>
<dbReference type="Pfam" id="PF13188">
    <property type="entry name" value="PAS_8"/>
    <property type="match status" value="1"/>
</dbReference>
<evidence type="ECO:0000256" key="12">
    <source>
        <dbReference type="ARBA" id="ARBA00023012"/>
    </source>
</evidence>
<feature type="domain" description="Response regulatory" evidence="22">
    <location>
        <begin position="1240"/>
        <end position="1357"/>
    </location>
</feature>
<dbReference type="InterPro" id="IPR000014">
    <property type="entry name" value="PAS"/>
</dbReference>
<keyword evidence="5 19" id="KW-0597">Phosphoprotein</keyword>
<evidence type="ECO:0000256" key="13">
    <source>
        <dbReference type="ARBA" id="ARBA00023136"/>
    </source>
</evidence>
<dbReference type="CDD" id="cd17546">
    <property type="entry name" value="REC_hyHK_CKI1_RcsC-like"/>
    <property type="match status" value="1"/>
</dbReference>
<evidence type="ECO:0000256" key="1">
    <source>
        <dbReference type="ARBA" id="ARBA00000085"/>
    </source>
</evidence>
<dbReference type="InterPro" id="IPR013656">
    <property type="entry name" value="PAS_4"/>
</dbReference>
<dbReference type="InterPro" id="IPR003661">
    <property type="entry name" value="HisK_dim/P_dom"/>
</dbReference>
<evidence type="ECO:0000256" key="11">
    <source>
        <dbReference type="ARBA" id="ARBA00022989"/>
    </source>
</evidence>
<organism evidence="26 27">
    <name type="scientific">Denitromonas iodatirespirans</name>
    <dbReference type="NCBI Taxonomy" id="2795389"/>
    <lineage>
        <taxon>Bacteria</taxon>
        <taxon>Pseudomonadati</taxon>
        <taxon>Pseudomonadota</taxon>
        <taxon>Betaproteobacteria</taxon>
        <taxon>Rhodocyclales</taxon>
        <taxon>Zoogloeaceae</taxon>
        <taxon>Denitromonas</taxon>
    </lineage>
</organism>
<feature type="domain" description="PAS" evidence="23">
    <location>
        <begin position="316"/>
        <end position="359"/>
    </location>
</feature>
<dbReference type="PROSITE" id="PS50113">
    <property type="entry name" value="PAC"/>
    <property type="match status" value="4"/>
</dbReference>
<keyword evidence="12" id="KW-0902">Two-component regulatory system</keyword>
<gene>
    <name evidence="26" type="ORF">I8J34_00905</name>
</gene>
<keyword evidence="13 20" id="KW-0472">Membrane</keyword>
<dbReference type="NCBIfam" id="TIGR00229">
    <property type="entry name" value="sensory_box"/>
    <property type="match status" value="4"/>
</dbReference>
<feature type="domain" description="Histidine kinase" evidence="21">
    <location>
        <begin position="996"/>
        <end position="1217"/>
    </location>
</feature>
<feature type="domain" description="PAC" evidence="24">
    <location>
        <begin position="390"/>
        <end position="442"/>
    </location>
</feature>
<evidence type="ECO:0000259" key="25">
    <source>
        <dbReference type="PROSITE" id="PS50894"/>
    </source>
</evidence>
<comment type="subcellular location">
    <subcellularLocation>
        <location evidence="2">Cell membrane</location>
        <topology evidence="2">Multi-pass membrane protein</topology>
    </subcellularLocation>
</comment>
<dbReference type="InterPro" id="IPR013655">
    <property type="entry name" value="PAS_fold_3"/>
</dbReference>
<dbReference type="Pfam" id="PF02518">
    <property type="entry name" value="HATPase_c"/>
    <property type="match status" value="1"/>
</dbReference>
<dbReference type="InterPro" id="IPR004358">
    <property type="entry name" value="Sig_transdc_His_kin-like_C"/>
</dbReference>
<dbReference type="SUPFAM" id="SSF47384">
    <property type="entry name" value="Homodimeric domain of signal transducing histidine kinase"/>
    <property type="match status" value="1"/>
</dbReference>
<dbReference type="PANTHER" id="PTHR45339:SF1">
    <property type="entry name" value="HYBRID SIGNAL TRANSDUCTION HISTIDINE KINASE J"/>
    <property type="match status" value="1"/>
</dbReference>
<dbReference type="SMART" id="SM00387">
    <property type="entry name" value="HATPase_c"/>
    <property type="match status" value="1"/>
</dbReference>
<evidence type="ECO:0000256" key="19">
    <source>
        <dbReference type="PROSITE-ProRule" id="PRU00169"/>
    </source>
</evidence>
<dbReference type="InterPro" id="IPR036890">
    <property type="entry name" value="HATPase_C_sf"/>
</dbReference>
<dbReference type="CDD" id="cd16922">
    <property type="entry name" value="HATPase_EvgS-ArcB-TorS-like"/>
    <property type="match status" value="1"/>
</dbReference>
<dbReference type="EC" id="2.7.13.3" evidence="3"/>
<keyword evidence="7 20" id="KW-0812">Transmembrane</keyword>
<dbReference type="Proteomes" id="UP000694660">
    <property type="component" value="Unassembled WGS sequence"/>
</dbReference>
<dbReference type="SUPFAM" id="SSF52172">
    <property type="entry name" value="CheY-like"/>
    <property type="match status" value="1"/>
</dbReference>
<accession>A0A944D466</accession>
<dbReference type="Gene3D" id="1.20.120.160">
    <property type="entry name" value="HPT domain"/>
    <property type="match status" value="1"/>
</dbReference>
<dbReference type="PROSITE" id="PS50109">
    <property type="entry name" value="HIS_KIN"/>
    <property type="match status" value="1"/>
</dbReference>
<dbReference type="SUPFAM" id="SSF55785">
    <property type="entry name" value="PYP-like sensor domain (PAS domain)"/>
    <property type="match status" value="5"/>
</dbReference>
<dbReference type="PROSITE" id="PS50110">
    <property type="entry name" value="RESPONSE_REGULATORY"/>
    <property type="match status" value="1"/>
</dbReference>
<dbReference type="InterPro" id="IPR011006">
    <property type="entry name" value="CheY-like_superfamily"/>
</dbReference>
<feature type="domain" description="PAS" evidence="23">
    <location>
        <begin position="706"/>
        <end position="747"/>
    </location>
</feature>
<dbReference type="SUPFAM" id="SSF55874">
    <property type="entry name" value="ATPase domain of HSP90 chaperone/DNA topoisomerase II/histidine kinase"/>
    <property type="match status" value="1"/>
</dbReference>
<dbReference type="InterPro" id="IPR036097">
    <property type="entry name" value="HisK_dim/P_sf"/>
</dbReference>
<dbReference type="SMART" id="SM00086">
    <property type="entry name" value="PAC"/>
    <property type="match status" value="4"/>
</dbReference>
<comment type="function">
    <text evidence="14">Member of the two-component regulatory system BvgS/BvgA. Phosphorylates BvgA via a four-step phosphorelay in response to environmental signals.</text>
</comment>
<dbReference type="CDD" id="cd00130">
    <property type="entry name" value="PAS"/>
    <property type="match status" value="4"/>
</dbReference>
<feature type="domain" description="PAS" evidence="23">
    <location>
        <begin position="838"/>
        <end position="880"/>
    </location>
</feature>
<dbReference type="InterPro" id="IPR005467">
    <property type="entry name" value="His_kinase_dom"/>
</dbReference>
<dbReference type="SMART" id="SM00091">
    <property type="entry name" value="PAS"/>
    <property type="match status" value="5"/>
</dbReference>
<evidence type="ECO:0000256" key="8">
    <source>
        <dbReference type="ARBA" id="ARBA00022741"/>
    </source>
</evidence>
<evidence type="ECO:0000256" key="4">
    <source>
        <dbReference type="ARBA" id="ARBA00022475"/>
    </source>
</evidence>
<dbReference type="RefSeq" id="WP_214359470.1">
    <property type="nucleotide sequence ID" value="NZ_JAEKFT010000001.1"/>
</dbReference>
<dbReference type="SMART" id="SM00388">
    <property type="entry name" value="HisKA"/>
    <property type="match status" value="1"/>
</dbReference>
<keyword evidence="9" id="KW-0418">Kinase</keyword>
<dbReference type="Pfam" id="PF01627">
    <property type="entry name" value="Hpt"/>
    <property type="match status" value="1"/>
</dbReference>
<dbReference type="FunFam" id="3.30.565.10:FF:000010">
    <property type="entry name" value="Sensor histidine kinase RcsC"/>
    <property type="match status" value="1"/>
</dbReference>
<name>A0A944D466_DENI1</name>
<dbReference type="CDD" id="cd00082">
    <property type="entry name" value="HisKA"/>
    <property type="match status" value="1"/>
</dbReference>
<dbReference type="SUPFAM" id="SSF47226">
    <property type="entry name" value="Histidine-containing phosphotransfer domain, HPT domain"/>
    <property type="match status" value="1"/>
</dbReference>
<dbReference type="Gene3D" id="1.10.287.130">
    <property type="match status" value="1"/>
</dbReference>
<feature type="domain" description="HPt" evidence="25">
    <location>
        <begin position="1392"/>
        <end position="1485"/>
    </location>
</feature>
<dbReference type="Pfam" id="PF00072">
    <property type="entry name" value="Response_reg"/>
    <property type="match status" value="1"/>
</dbReference>
<proteinExistence type="predicted"/>
<dbReference type="InterPro" id="IPR001789">
    <property type="entry name" value="Sig_transdc_resp-reg_receiver"/>
</dbReference>
<dbReference type="InterPro" id="IPR035965">
    <property type="entry name" value="PAS-like_dom_sf"/>
</dbReference>
<comment type="subunit">
    <text evidence="15">At low DSF concentrations, interacts with RpfF.</text>
</comment>
<feature type="modified residue" description="4-aspartylphosphate" evidence="19">
    <location>
        <position position="1290"/>
    </location>
</feature>
<protein>
    <recommendedName>
        <fullName evidence="16">Sensory/regulatory protein RpfC</fullName>
        <ecNumber evidence="3">2.7.13.3</ecNumber>
    </recommendedName>
    <alternativeName>
        <fullName evidence="17">Virulence sensor protein BvgS</fullName>
    </alternativeName>
</protein>
<evidence type="ECO:0000259" key="22">
    <source>
        <dbReference type="PROSITE" id="PS50110"/>
    </source>
</evidence>
<evidence type="ECO:0000256" key="5">
    <source>
        <dbReference type="ARBA" id="ARBA00022553"/>
    </source>
</evidence>
<evidence type="ECO:0000256" key="2">
    <source>
        <dbReference type="ARBA" id="ARBA00004651"/>
    </source>
</evidence>